<evidence type="ECO:0000259" key="5">
    <source>
        <dbReference type="Pfam" id="PF00294"/>
    </source>
</evidence>
<dbReference type="GO" id="GO:0006796">
    <property type="term" value="P:phosphate-containing compound metabolic process"/>
    <property type="evidence" value="ECO:0007669"/>
    <property type="project" value="UniProtKB-ARBA"/>
</dbReference>
<dbReference type="Pfam" id="PF00294">
    <property type="entry name" value="PfkB"/>
    <property type="match status" value="1"/>
</dbReference>
<dbReference type="PROSITE" id="PS00584">
    <property type="entry name" value="PFKB_KINASES_2"/>
    <property type="match status" value="1"/>
</dbReference>
<dbReference type="PANTHER" id="PTHR10584">
    <property type="entry name" value="SUGAR KINASE"/>
    <property type="match status" value="1"/>
</dbReference>
<dbReference type="AlphaFoldDB" id="A0A6L3VEZ2"/>
<keyword evidence="7" id="KW-1185">Reference proteome</keyword>
<evidence type="ECO:0000256" key="3">
    <source>
        <dbReference type="ARBA" id="ARBA00022777"/>
    </source>
</evidence>
<dbReference type="EMBL" id="WBMR01000318">
    <property type="protein sequence ID" value="KAB2359531.1"/>
    <property type="molecule type" value="Genomic_DNA"/>
</dbReference>
<dbReference type="GO" id="GO:0016301">
    <property type="term" value="F:kinase activity"/>
    <property type="evidence" value="ECO:0007669"/>
    <property type="project" value="UniProtKB-KW"/>
</dbReference>
<dbReference type="InterPro" id="IPR002139">
    <property type="entry name" value="Ribo/fructo_kinase"/>
</dbReference>
<sequence>MSAPPDVAVAGQIVRDLVLVVDEAPGPGGSADVRRRREMLGGKGANQAVALAQLGVRPALVGVVGDDDAGRDVLGQARRDGVDVSRVVRREGAATGLIVDIVDGAGRWRYLEDTPPPVLLTEADVAAAGPLLRAAPWTAVQLQQPPGAVRAAVELARGNRIVLDGAPSEDDRDDLLAAAFLVRADAREAAMLAGAPIGSAEEAARLGADLVRRGPSLVALAVEDANVFVWAGGGAVVPLDDTPVADTTGAGDALTAALIAALARGEPPERAARFSAAAAGATVGRPGGRPALSFEGVGARAGL</sequence>
<dbReference type="OrthoDB" id="9775849at2"/>
<dbReference type="SUPFAM" id="SSF53613">
    <property type="entry name" value="Ribokinase-like"/>
    <property type="match status" value="1"/>
</dbReference>
<evidence type="ECO:0000313" key="6">
    <source>
        <dbReference type="EMBL" id="KAB2359531.1"/>
    </source>
</evidence>
<name>A0A6L3VEZ2_9ACTN</name>
<evidence type="ECO:0000256" key="2">
    <source>
        <dbReference type="ARBA" id="ARBA00022679"/>
    </source>
</evidence>
<keyword evidence="2 4" id="KW-0808">Transferase</keyword>
<gene>
    <name evidence="6" type="ORF">F9B16_46860</name>
</gene>
<evidence type="ECO:0000313" key="7">
    <source>
        <dbReference type="Proteomes" id="UP000483004"/>
    </source>
</evidence>
<comment type="similarity">
    <text evidence="1 4">Belongs to the carbohydrate kinase PfkB family.</text>
</comment>
<dbReference type="InterPro" id="IPR029056">
    <property type="entry name" value="Ribokinase-like"/>
</dbReference>
<evidence type="ECO:0000256" key="1">
    <source>
        <dbReference type="ARBA" id="ARBA00010688"/>
    </source>
</evidence>
<evidence type="ECO:0000256" key="4">
    <source>
        <dbReference type="RuleBase" id="RU003704"/>
    </source>
</evidence>
<comment type="caution">
    <text evidence="6">The sequence shown here is derived from an EMBL/GenBank/DDBJ whole genome shotgun (WGS) entry which is preliminary data.</text>
</comment>
<dbReference type="PANTHER" id="PTHR10584:SF157">
    <property type="entry name" value="SULFOFRUCTOSE KINASE"/>
    <property type="match status" value="1"/>
</dbReference>
<dbReference type="PRINTS" id="PR00990">
    <property type="entry name" value="RIBOKINASE"/>
</dbReference>
<dbReference type="RefSeq" id="WP_151546744.1">
    <property type="nucleotide sequence ID" value="NZ_WBMR01000318.1"/>
</dbReference>
<dbReference type="Proteomes" id="UP000483004">
    <property type="component" value="Unassembled WGS sequence"/>
</dbReference>
<dbReference type="PROSITE" id="PS00583">
    <property type="entry name" value="PFKB_KINASES_1"/>
    <property type="match status" value="1"/>
</dbReference>
<dbReference type="InterPro" id="IPR011611">
    <property type="entry name" value="PfkB_dom"/>
</dbReference>
<dbReference type="InterPro" id="IPR002173">
    <property type="entry name" value="Carboh/pur_kinase_PfkB_CS"/>
</dbReference>
<dbReference type="Gene3D" id="3.40.1190.20">
    <property type="match status" value="1"/>
</dbReference>
<feature type="domain" description="Carbohydrate kinase PfkB" evidence="5">
    <location>
        <begin position="6"/>
        <end position="290"/>
    </location>
</feature>
<organism evidence="6 7">
    <name type="scientific">Actinomadura montaniterrae</name>
    <dbReference type="NCBI Taxonomy" id="1803903"/>
    <lineage>
        <taxon>Bacteria</taxon>
        <taxon>Bacillati</taxon>
        <taxon>Actinomycetota</taxon>
        <taxon>Actinomycetes</taxon>
        <taxon>Streptosporangiales</taxon>
        <taxon>Thermomonosporaceae</taxon>
        <taxon>Actinomadura</taxon>
    </lineage>
</organism>
<proteinExistence type="inferred from homology"/>
<reference evidence="6 7" key="1">
    <citation type="submission" date="2019-09" db="EMBL/GenBank/DDBJ databases">
        <title>Actinomadura physcomitrii sp. nov., a novel actinomycete isolated from moss [Physcomitrium sphaericum (Ludw) Fuernr].</title>
        <authorList>
            <person name="Liu C."/>
            <person name="Zhuang X."/>
        </authorList>
    </citation>
    <scope>NUCLEOTIDE SEQUENCE [LARGE SCALE GENOMIC DNA]</scope>
    <source>
        <strain evidence="6 7">CYP1-1B</strain>
    </source>
</reference>
<protein>
    <submittedName>
        <fullName evidence="6">Carbohydrate kinase</fullName>
    </submittedName>
</protein>
<keyword evidence="3 4" id="KW-0418">Kinase</keyword>
<dbReference type="GO" id="GO:0005829">
    <property type="term" value="C:cytosol"/>
    <property type="evidence" value="ECO:0007669"/>
    <property type="project" value="TreeGrafter"/>
</dbReference>
<accession>A0A6L3VEZ2</accession>